<reference evidence="2 3" key="1">
    <citation type="submission" date="2015-10" db="EMBL/GenBank/DDBJ databases">
        <title>Full genome of DAOMC 229536 Phialocephala scopiformis, a fungal endophyte of spruce producing the potent anti-insectan compound rugulosin.</title>
        <authorList>
            <consortium name="DOE Joint Genome Institute"/>
            <person name="Walker A.K."/>
            <person name="Frasz S.L."/>
            <person name="Seifert K.A."/>
            <person name="Miller J.D."/>
            <person name="Mondo S.J."/>
            <person name="Labutti K."/>
            <person name="Lipzen A."/>
            <person name="Dockter R."/>
            <person name="Kennedy M."/>
            <person name="Grigoriev I.V."/>
            <person name="Spatafora J.W."/>
        </authorList>
    </citation>
    <scope>NUCLEOTIDE SEQUENCE [LARGE SCALE GENOMIC DNA]</scope>
    <source>
        <strain evidence="2 3">CBS 120377</strain>
    </source>
</reference>
<dbReference type="EMBL" id="KQ947430">
    <property type="protein sequence ID" value="KUJ10028.1"/>
    <property type="molecule type" value="Genomic_DNA"/>
</dbReference>
<evidence type="ECO:0000313" key="3">
    <source>
        <dbReference type="Proteomes" id="UP000070700"/>
    </source>
</evidence>
<dbReference type="KEGG" id="psco:LY89DRAFT_740433"/>
<dbReference type="Proteomes" id="UP000070700">
    <property type="component" value="Unassembled WGS sequence"/>
</dbReference>
<feature type="signal peptide" evidence="1">
    <location>
        <begin position="1"/>
        <end position="19"/>
    </location>
</feature>
<evidence type="ECO:0000313" key="2">
    <source>
        <dbReference type="EMBL" id="KUJ10028.1"/>
    </source>
</evidence>
<dbReference type="RefSeq" id="XP_018064383.1">
    <property type="nucleotide sequence ID" value="XM_018220585.1"/>
</dbReference>
<dbReference type="GeneID" id="28830311"/>
<accession>A0A132BCD0</accession>
<evidence type="ECO:0008006" key="4">
    <source>
        <dbReference type="Google" id="ProtNLM"/>
    </source>
</evidence>
<proteinExistence type="predicted"/>
<keyword evidence="3" id="KW-1185">Reference proteome</keyword>
<feature type="chain" id="PRO_5007288117" description="AA1-like domain-containing protein" evidence="1">
    <location>
        <begin position="20"/>
        <end position="204"/>
    </location>
</feature>
<keyword evidence="1" id="KW-0732">Signal</keyword>
<organism evidence="2 3">
    <name type="scientific">Mollisia scopiformis</name>
    <name type="common">Conifer needle endophyte fungus</name>
    <name type="synonym">Phialocephala scopiformis</name>
    <dbReference type="NCBI Taxonomy" id="149040"/>
    <lineage>
        <taxon>Eukaryota</taxon>
        <taxon>Fungi</taxon>
        <taxon>Dikarya</taxon>
        <taxon>Ascomycota</taxon>
        <taxon>Pezizomycotina</taxon>
        <taxon>Leotiomycetes</taxon>
        <taxon>Helotiales</taxon>
        <taxon>Mollisiaceae</taxon>
        <taxon>Mollisia</taxon>
    </lineage>
</organism>
<evidence type="ECO:0000256" key="1">
    <source>
        <dbReference type="SAM" id="SignalP"/>
    </source>
</evidence>
<dbReference type="InParanoid" id="A0A132BCD0"/>
<sequence>MKLFHFLSIVPAIFHSTLATSLNDTVEIRATCPSTTRVFDFYPRIFTIKVYTNKFIGDVALVNSGHSKNGYIFHYTPDLATGKAPRFSLTFYNSLRTYENPAGKLPCYLLQSGSGKSAVQFPTCSKPENLGGGTARILSHEWEPRPICLNGQTRYVLVPYFRPNNNAKNVYFDDFTAGEFYPIVYHTASKTPTTMLIIENAPSN</sequence>
<gene>
    <name evidence="2" type="ORF">LY89DRAFT_740433</name>
</gene>
<name>A0A132BCD0_MOLSC</name>
<protein>
    <recommendedName>
        <fullName evidence="4">AA1-like domain-containing protein</fullName>
    </recommendedName>
</protein>
<dbReference type="AlphaFoldDB" id="A0A132BCD0"/>